<comment type="caution">
    <text evidence="2">The sequence shown here is derived from an EMBL/GenBank/DDBJ whole genome shotgun (WGS) entry which is preliminary data.</text>
</comment>
<organism evidence="2 3">
    <name type="scientific">Seonamhaeicola marinus</name>
    <dbReference type="NCBI Taxonomy" id="1912246"/>
    <lineage>
        <taxon>Bacteria</taxon>
        <taxon>Pseudomonadati</taxon>
        <taxon>Bacteroidota</taxon>
        <taxon>Flavobacteriia</taxon>
        <taxon>Flavobacteriales</taxon>
        <taxon>Flavobacteriaceae</taxon>
    </lineage>
</organism>
<gene>
    <name evidence="2" type="ORF">FUA24_00410</name>
</gene>
<keyword evidence="3" id="KW-1185">Reference proteome</keyword>
<reference evidence="2 3" key="1">
    <citation type="submission" date="2019-08" db="EMBL/GenBank/DDBJ databases">
        <title>Seonamhaeicola sediminis sp. nov., isolated from marine sediment.</title>
        <authorList>
            <person name="Cao W.R."/>
        </authorList>
    </citation>
    <scope>NUCLEOTIDE SEQUENCE [LARGE SCALE GENOMIC DNA]</scope>
    <source>
        <strain evidence="2 3">B011</strain>
    </source>
</reference>
<dbReference type="Pfam" id="PF06094">
    <property type="entry name" value="GGACT"/>
    <property type="match status" value="1"/>
</dbReference>
<accession>A0A5D0JQY4</accession>
<dbReference type="OrthoDB" id="482277at2"/>
<evidence type="ECO:0000313" key="2">
    <source>
        <dbReference type="EMBL" id="TYA96522.1"/>
    </source>
</evidence>
<dbReference type="EMBL" id="VSDQ01000063">
    <property type="protein sequence ID" value="TYA96522.1"/>
    <property type="molecule type" value="Genomic_DNA"/>
</dbReference>
<dbReference type="RefSeq" id="WP_148539591.1">
    <property type="nucleotide sequence ID" value="NZ_VSDQ01000063.1"/>
</dbReference>
<dbReference type="SUPFAM" id="SSF110857">
    <property type="entry name" value="Gamma-glutamyl cyclotransferase-like"/>
    <property type="match status" value="1"/>
</dbReference>
<sequence>EDFKPNNPSKSLFIRQKVTVFAKNNRVYNAWVYLYNQNVNPQNRIVSGDFLKDA</sequence>
<dbReference type="Proteomes" id="UP000323930">
    <property type="component" value="Unassembled WGS sequence"/>
</dbReference>
<keyword evidence="2" id="KW-0808">Transferase</keyword>
<evidence type="ECO:0000259" key="1">
    <source>
        <dbReference type="Pfam" id="PF06094"/>
    </source>
</evidence>
<dbReference type="InterPro" id="IPR009288">
    <property type="entry name" value="AIG2-like_dom"/>
</dbReference>
<dbReference type="Gene3D" id="3.10.490.10">
    <property type="entry name" value="Gamma-glutamyl cyclotransferase-like"/>
    <property type="match status" value="1"/>
</dbReference>
<dbReference type="GO" id="GO:0016740">
    <property type="term" value="F:transferase activity"/>
    <property type="evidence" value="ECO:0007669"/>
    <property type="project" value="UniProtKB-KW"/>
</dbReference>
<dbReference type="AlphaFoldDB" id="A0A5D0JQY4"/>
<feature type="non-terminal residue" evidence="2">
    <location>
        <position position="1"/>
    </location>
</feature>
<name>A0A5D0JQY4_9FLAO</name>
<feature type="domain" description="Gamma-glutamylcyclotransferase AIG2-like" evidence="1">
    <location>
        <begin position="8"/>
        <end position="51"/>
    </location>
</feature>
<protein>
    <submittedName>
        <fullName evidence="2">Gamma-glutamylcyclotransferase</fullName>
    </submittedName>
</protein>
<proteinExistence type="predicted"/>
<dbReference type="InterPro" id="IPR036568">
    <property type="entry name" value="GGCT-like_sf"/>
</dbReference>
<evidence type="ECO:0000313" key="3">
    <source>
        <dbReference type="Proteomes" id="UP000323930"/>
    </source>
</evidence>